<keyword evidence="7" id="KW-0482">Metalloprotease</keyword>
<feature type="chain" id="PRO_5004213192" evidence="10">
    <location>
        <begin position="20"/>
        <end position="959"/>
    </location>
</feature>
<dbReference type="HOGENOM" id="CLU_008156_0_0_5"/>
<dbReference type="SUPFAM" id="SSF63411">
    <property type="entry name" value="LuxS/MPP-like metallohydrolase"/>
    <property type="match status" value="3"/>
</dbReference>
<dbReference type="InterPro" id="IPR001431">
    <property type="entry name" value="Pept_M16_Zn_BS"/>
</dbReference>
<evidence type="ECO:0000313" key="13">
    <source>
        <dbReference type="EMBL" id="ABC62582.1"/>
    </source>
</evidence>
<comment type="similarity">
    <text evidence="2 8">Belongs to the peptidase M16 family.</text>
</comment>
<dbReference type="RefSeq" id="WP_011413458.1">
    <property type="nucleotide sequence ID" value="NC_007722.1"/>
</dbReference>
<dbReference type="GO" id="GO:0006508">
    <property type="term" value="P:proteolysis"/>
    <property type="evidence" value="ECO:0007669"/>
    <property type="project" value="UniProtKB-KW"/>
</dbReference>
<evidence type="ECO:0000259" key="12">
    <source>
        <dbReference type="Pfam" id="PF05193"/>
    </source>
</evidence>
<dbReference type="AlphaFoldDB" id="Q2NCK9"/>
<dbReference type="InterPro" id="IPR050626">
    <property type="entry name" value="Peptidase_M16"/>
</dbReference>
<feature type="domain" description="Peptidase M16 C-terminal" evidence="12">
    <location>
        <begin position="701"/>
        <end position="880"/>
    </location>
</feature>
<evidence type="ECO:0000256" key="4">
    <source>
        <dbReference type="ARBA" id="ARBA00022723"/>
    </source>
</evidence>
<keyword evidence="10" id="KW-0732">Signal</keyword>
<dbReference type="eggNOG" id="COG0612">
    <property type="taxonomic scope" value="Bacteria"/>
</dbReference>
<keyword evidence="4" id="KW-0479">Metal-binding</keyword>
<keyword evidence="5" id="KW-0378">Hydrolase</keyword>
<dbReference type="InterPro" id="IPR011765">
    <property type="entry name" value="Pept_M16_N"/>
</dbReference>
<evidence type="ECO:0000313" key="14">
    <source>
        <dbReference type="Proteomes" id="UP000008808"/>
    </source>
</evidence>
<proteinExistence type="inferred from homology"/>
<dbReference type="EMBL" id="CP000157">
    <property type="protein sequence ID" value="ABC62582.1"/>
    <property type="molecule type" value="Genomic_DNA"/>
</dbReference>
<reference evidence="14" key="1">
    <citation type="journal article" date="2009" name="J. Bacteriol.">
        <title>Complete genome sequence of Erythrobacter litoralis HTCC2594.</title>
        <authorList>
            <person name="Oh H.M."/>
            <person name="Giovannoni S.J."/>
            <person name="Ferriera S."/>
            <person name="Johnson J."/>
            <person name="Cho J.C."/>
        </authorList>
    </citation>
    <scope>NUCLEOTIDE SEQUENCE [LARGE SCALE GENOMIC DNA]</scope>
    <source>
        <strain evidence="14">HTCC2594</strain>
    </source>
</reference>
<dbReference type="GO" id="GO:0046872">
    <property type="term" value="F:metal ion binding"/>
    <property type="evidence" value="ECO:0007669"/>
    <property type="project" value="UniProtKB-KW"/>
</dbReference>
<dbReference type="Pfam" id="PF05193">
    <property type="entry name" value="Peptidase_M16_C"/>
    <property type="match status" value="2"/>
</dbReference>
<keyword evidence="14" id="KW-1185">Reference proteome</keyword>
<comment type="cofactor">
    <cofactor evidence="1">
        <name>Zn(2+)</name>
        <dbReference type="ChEBI" id="CHEBI:29105"/>
    </cofactor>
</comment>
<evidence type="ECO:0000256" key="7">
    <source>
        <dbReference type="ARBA" id="ARBA00023049"/>
    </source>
</evidence>
<dbReference type="PANTHER" id="PTHR43690:SF17">
    <property type="entry name" value="PROTEIN YHJJ"/>
    <property type="match status" value="1"/>
</dbReference>
<name>Q2NCK9_ERYLH</name>
<sequence>MKGPLFAAPMALVIAVPLAAQPTTEALVPAAAAQTADEAVWAYEESDLVPEQGYVFGVLDNGMRYVIRQNDTPEGTALVRMEVAAGRLDERDDERGLTHYIEHMAFNGSTNVPEGEMIKLLERLGLAFGADTNASNTFGYTNYRLDLPNNDPALLDTALFLMRETASELLFDEEAVERERGVILAEQRDRTNYAQLNALDQIEFLVPGSLLTKRFPGAGREDVDTADAATLRALWERVYVPGKTTLIVVGDFPVDVMREAIVKHFSSWQGPDGADQPDAGPVDPGRQGETDIYTDPALTEAITFARNAAWIDRPDTMADRRASILRALGYSILRRRLTKLARAEDPPFRSVGVGTSDIFEAGRQTTLTVAPIEGQRERGVMEAVTTFRQFVEFGVSAAEIAEQVANRRTGLENAVAGQATRSHGTFAGRATALVRNDRIPTSPEFDLALFEEVAATATPETVMAAIRADIVPLDNPLIRFQGPNAPEGGAEALRALWDAAVGAPVDAPQESAIAAWTYTDFGAPGEVVSDTVDERLDIRTITFDNGVRLNLKPTDLAEDRISLAVTIDGGNFIESREEPLKVDLTALFAAGGLGAYTQDELQTVLAGRSVGFSLGASTDSFRFSRTTTPRDLELQLQLIAAYLTDPGYRPEPIKRFRNGLGDFYARLTATPGAAYSSASGAILSDDDPRFSLPERGALEALTFDDLREAISDRLANGAMEVALVGDFDPGRAIDLVARTLGALPPREAAFRDYPDSRQRSFTATRERQTIYHDGEDNQASLRFVWPTRDYSDQQAFSELAMLRSVLTLKLTETLREDLGKAYSPSVGSSLSRYYPGYGTFQVVANIDVGEVEATRAAILETLNRLRNEPVDDDTLQRARQPILETIDNALKTNGSWMRYVRRAQSEPDRIDRFLASRGIYEAITAEQLQETAAQYLTEGGAVEFLVLPRPEDQADTAAQ</sequence>
<gene>
    <name evidence="13" type="ordered locus">ELI_02450</name>
</gene>
<evidence type="ECO:0000256" key="6">
    <source>
        <dbReference type="ARBA" id="ARBA00022833"/>
    </source>
</evidence>
<feature type="domain" description="Peptidase M16 N-terminal" evidence="11">
    <location>
        <begin position="65"/>
        <end position="193"/>
    </location>
</feature>
<dbReference type="InterPro" id="IPR007863">
    <property type="entry name" value="Peptidase_M16_C"/>
</dbReference>
<feature type="domain" description="Peptidase M16 C-terminal" evidence="12">
    <location>
        <begin position="228"/>
        <end position="322"/>
    </location>
</feature>
<evidence type="ECO:0000256" key="9">
    <source>
        <dbReference type="SAM" id="MobiDB-lite"/>
    </source>
</evidence>
<dbReference type="STRING" id="314225.ELI_02450"/>
<evidence type="ECO:0000256" key="3">
    <source>
        <dbReference type="ARBA" id="ARBA00022670"/>
    </source>
</evidence>
<dbReference type="KEGG" id="eli:ELI_02450"/>
<dbReference type="InterPro" id="IPR011249">
    <property type="entry name" value="Metalloenz_LuxS/M16"/>
</dbReference>
<keyword evidence="6" id="KW-0862">Zinc</keyword>
<dbReference type="PANTHER" id="PTHR43690">
    <property type="entry name" value="NARDILYSIN"/>
    <property type="match status" value="1"/>
</dbReference>
<feature type="signal peptide" evidence="10">
    <location>
        <begin position="1"/>
        <end position="19"/>
    </location>
</feature>
<dbReference type="GO" id="GO:0004222">
    <property type="term" value="F:metalloendopeptidase activity"/>
    <property type="evidence" value="ECO:0007669"/>
    <property type="project" value="InterPro"/>
</dbReference>
<evidence type="ECO:0000256" key="5">
    <source>
        <dbReference type="ARBA" id="ARBA00022801"/>
    </source>
</evidence>
<evidence type="ECO:0000256" key="1">
    <source>
        <dbReference type="ARBA" id="ARBA00001947"/>
    </source>
</evidence>
<dbReference type="Proteomes" id="UP000008808">
    <property type="component" value="Chromosome"/>
</dbReference>
<accession>Q2NCK9</accession>
<evidence type="ECO:0000256" key="10">
    <source>
        <dbReference type="SAM" id="SignalP"/>
    </source>
</evidence>
<dbReference type="Pfam" id="PF00675">
    <property type="entry name" value="Peptidase_M16"/>
    <property type="match status" value="1"/>
</dbReference>
<organism evidence="13 14">
    <name type="scientific">Erythrobacter litoralis (strain HTCC2594)</name>
    <dbReference type="NCBI Taxonomy" id="314225"/>
    <lineage>
        <taxon>Bacteria</taxon>
        <taxon>Pseudomonadati</taxon>
        <taxon>Pseudomonadota</taxon>
        <taxon>Alphaproteobacteria</taxon>
        <taxon>Sphingomonadales</taxon>
        <taxon>Erythrobacteraceae</taxon>
        <taxon>Erythrobacter/Porphyrobacter group</taxon>
        <taxon>Erythrobacter</taxon>
    </lineage>
</organism>
<dbReference type="PROSITE" id="PS00143">
    <property type="entry name" value="INSULINASE"/>
    <property type="match status" value="1"/>
</dbReference>
<evidence type="ECO:0000256" key="8">
    <source>
        <dbReference type="RuleBase" id="RU004447"/>
    </source>
</evidence>
<protein>
    <submittedName>
        <fullName evidence="13">Peptidase, M16 family protein</fullName>
    </submittedName>
</protein>
<evidence type="ECO:0000256" key="2">
    <source>
        <dbReference type="ARBA" id="ARBA00007261"/>
    </source>
</evidence>
<feature type="region of interest" description="Disordered" evidence="9">
    <location>
        <begin position="267"/>
        <end position="289"/>
    </location>
</feature>
<keyword evidence="3" id="KW-0645">Protease</keyword>
<evidence type="ECO:0000259" key="11">
    <source>
        <dbReference type="Pfam" id="PF00675"/>
    </source>
</evidence>
<dbReference type="Gene3D" id="3.30.830.10">
    <property type="entry name" value="Metalloenzyme, LuxS/M16 peptidase-like"/>
    <property type="match status" value="4"/>
</dbReference>